<gene>
    <name evidence="11" type="primary">malQ</name>
    <name evidence="11" type="ORF">HXM93_00030</name>
</gene>
<name>A0A930DMU7_9FIRM</name>
<evidence type="ECO:0000256" key="1">
    <source>
        <dbReference type="ARBA" id="ARBA00000439"/>
    </source>
</evidence>
<dbReference type="EMBL" id="JABZRD010000001">
    <property type="protein sequence ID" value="MBF1282909.1"/>
    <property type="molecule type" value="Genomic_DNA"/>
</dbReference>
<sequence length="517" mass="59938">MKNRQREAGILMPVFSLAGEYGIGSFGKEARDFVDLLQETGNRIWQVLPMGPTGFGDSPYQSFSTFAGNPYFIDLPTLKEEGLLTEEDLMVERESFSSCKDKIDYGLLYTRRFPTLRKAYENWKIKGGDVDSLLATRSKESFDYCLFMALKGKFDGRSWLEFPKEYRNKEASAIERFIEENKDEIAFYAFMQQQYEKQWKALQDYAHEREIRILGDIPIYCAMDSADVWGNRKMFDFSWKGRNIEEESACDAEVKGYPGFVAGVPPDAFSETGQLWGNPLYDWEAQEKDNYAWWCRRMEYCLNQFDLLRVDHFRGFEGYYAVPYAAKTAINGEWRKGPGLALFEAFQKYFNKKELPMIAEDLGVITEGVRDLIRAVGCPGMKVLQFAFDSDFENVYLPHMYEDNNSVIYTGTHDNDTLKHWFETVSEDSRNRIYRYLSRSHNDWNAMTELLIKKALSATSFLAVIPAGDYLELSAAGRINAPGTDEGNWQWRMEKNAFTEEKKAVMREMLRTYGRFA</sequence>
<keyword evidence="7 10" id="KW-0119">Carbohydrate metabolism</keyword>
<comment type="catalytic activity">
    <reaction evidence="1 10">
        <text>Transfers a segment of a (1-&gt;4)-alpha-D-glucan to a new position in an acceptor, which may be glucose or a (1-&gt;4)-alpha-D-glucan.</text>
        <dbReference type="EC" id="2.4.1.25"/>
    </reaction>
</comment>
<evidence type="ECO:0000313" key="12">
    <source>
        <dbReference type="Proteomes" id="UP000709351"/>
    </source>
</evidence>
<reference evidence="11" key="1">
    <citation type="submission" date="2020-04" db="EMBL/GenBank/DDBJ databases">
        <title>Deep metagenomics examines the oral microbiome during advanced dental caries in children, revealing novel taxa and co-occurrences with host molecules.</title>
        <authorList>
            <person name="Baker J.L."/>
            <person name="Morton J.T."/>
            <person name="Dinis M."/>
            <person name="Alvarez R."/>
            <person name="Tran N.C."/>
            <person name="Knight R."/>
            <person name="Edlund A."/>
        </authorList>
    </citation>
    <scope>NUCLEOTIDE SEQUENCE</scope>
    <source>
        <strain evidence="11">JCVI_24_bin.2</strain>
    </source>
</reference>
<dbReference type="NCBIfam" id="NF011080">
    <property type="entry name" value="PRK14508.1-3"/>
    <property type="match status" value="1"/>
</dbReference>
<dbReference type="Proteomes" id="UP000709351">
    <property type="component" value="Unassembled WGS sequence"/>
</dbReference>
<dbReference type="GO" id="GO:0005975">
    <property type="term" value="P:carbohydrate metabolic process"/>
    <property type="evidence" value="ECO:0007669"/>
    <property type="project" value="InterPro"/>
</dbReference>
<evidence type="ECO:0000313" key="11">
    <source>
        <dbReference type="EMBL" id="MBF1282909.1"/>
    </source>
</evidence>
<dbReference type="SUPFAM" id="SSF51445">
    <property type="entry name" value="(Trans)glycosidases"/>
    <property type="match status" value="1"/>
</dbReference>
<evidence type="ECO:0000256" key="8">
    <source>
        <dbReference type="ARBA" id="ARBA00031423"/>
    </source>
</evidence>
<keyword evidence="6 10" id="KW-0808">Transferase</keyword>
<dbReference type="NCBIfam" id="TIGR00217">
    <property type="entry name" value="malQ"/>
    <property type="match status" value="1"/>
</dbReference>
<evidence type="ECO:0000256" key="4">
    <source>
        <dbReference type="ARBA" id="ARBA00020295"/>
    </source>
</evidence>
<dbReference type="AlphaFoldDB" id="A0A930DMU7"/>
<evidence type="ECO:0000256" key="7">
    <source>
        <dbReference type="ARBA" id="ARBA00023277"/>
    </source>
</evidence>
<dbReference type="Pfam" id="PF02446">
    <property type="entry name" value="Glyco_hydro_77"/>
    <property type="match status" value="1"/>
</dbReference>
<protein>
    <recommendedName>
        <fullName evidence="4 10">4-alpha-glucanotransferase</fullName>
        <ecNumber evidence="3 10">2.4.1.25</ecNumber>
    </recommendedName>
    <alternativeName>
        <fullName evidence="8 10">Amylomaltase</fullName>
    </alternativeName>
    <alternativeName>
        <fullName evidence="9 10">Disproportionating enzyme</fullName>
    </alternativeName>
</protein>
<proteinExistence type="inferred from homology"/>
<evidence type="ECO:0000256" key="9">
    <source>
        <dbReference type="ARBA" id="ARBA00031501"/>
    </source>
</evidence>
<evidence type="ECO:0000256" key="2">
    <source>
        <dbReference type="ARBA" id="ARBA00005684"/>
    </source>
</evidence>
<dbReference type="PANTHER" id="PTHR32438">
    <property type="entry name" value="4-ALPHA-GLUCANOTRANSFERASE DPE1, CHLOROPLASTIC/AMYLOPLASTIC"/>
    <property type="match status" value="1"/>
</dbReference>
<evidence type="ECO:0000256" key="10">
    <source>
        <dbReference type="RuleBase" id="RU361207"/>
    </source>
</evidence>
<evidence type="ECO:0000256" key="3">
    <source>
        <dbReference type="ARBA" id="ARBA00012560"/>
    </source>
</evidence>
<dbReference type="EC" id="2.4.1.25" evidence="3 10"/>
<keyword evidence="5 10" id="KW-0328">Glycosyltransferase</keyword>
<comment type="caution">
    <text evidence="11">The sequence shown here is derived from an EMBL/GenBank/DDBJ whole genome shotgun (WGS) entry which is preliminary data.</text>
</comment>
<accession>A0A930DMU7</accession>
<dbReference type="GO" id="GO:0004134">
    <property type="term" value="F:4-alpha-glucanotransferase activity"/>
    <property type="evidence" value="ECO:0007669"/>
    <property type="project" value="UniProtKB-EC"/>
</dbReference>
<evidence type="ECO:0000256" key="5">
    <source>
        <dbReference type="ARBA" id="ARBA00022676"/>
    </source>
</evidence>
<dbReference type="PANTHER" id="PTHR32438:SF5">
    <property type="entry name" value="4-ALPHA-GLUCANOTRANSFERASE DPE1, CHLOROPLASTIC_AMYLOPLASTIC"/>
    <property type="match status" value="1"/>
</dbReference>
<dbReference type="InterPro" id="IPR003385">
    <property type="entry name" value="Glyco_hydro_77"/>
</dbReference>
<organism evidence="11 12">
    <name type="scientific">Oribacterium parvum</name>
    <dbReference type="NCBI Taxonomy" id="1501329"/>
    <lineage>
        <taxon>Bacteria</taxon>
        <taxon>Bacillati</taxon>
        <taxon>Bacillota</taxon>
        <taxon>Clostridia</taxon>
        <taxon>Lachnospirales</taxon>
        <taxon>Lachnospiraceae</taxon>
        <taxon>Oribacterium</taxon>
    </lineage>
</organism>
<comment type="similarity">
    <text evidence="2 10">Belongs to the disproportionating enzyme family.</text>
</comment>
<dbReference type="Gene3D" id="3.20.20.80">
    <property type="entry name" value="Glycosidases"/>
    <property type="match status" value="1"/>
</dbReference>
<dbReference type="InterPro" id="IPR017853">
    <property type="entry name" value="GH"/>
</dbReference>
<evidence type="ECO:0000256" key="6">
    <source>
        <dbReference type="ARBA" id="ARBA00022679"/>
    </source>
</evidence>